<dbReference type="EMBL" id="CP133617">
    <property type="protein sequence ID" value="WMV32378.1"/>
    <property type="molecule type" value="Genomic_DNA"/>
</dbReference>
<organism evidence="1 2">
    <name type="scientific">Solanum verrucosum</name>
    <dbReference type="NCBI Taxonomy" id="315347"/>
    <lineage>
        <taxon>Eukaryota</taxon>
        <taxon>Viridiplantae</taxon>
        <taxon>Streptophyta</taxon>
        <taxon>Embryophyta</taxon>
        <taxon>Tracheophyta</taxon>
        <taxon>Spermatophyta</taxon>
        <taxon>Magnoliopsida</taxon>
        <taxon>eudicotyledons</taxon>
        <taxon>Gunneridae</taxon>
        <taxon>Pentapetalae</taxon>
        <taxon>asterids</taxon>
        <taxon>lamiids</taxon>
        <taxon>Solanales</taxon>
        <taxon>Solanaceae</taxon>
        <taxon>Solanoideae</taxon>
        <taxon>Solaneae</taxon>
        <taxon>Solanum</taxon>
    </lineage>
</organism>
<dbReference type="AlphaFoldDB" id="A0AAF0TZH9"/>
<evidence type="ECO:0000313" key="1">
    <source>
        <dbReference type="EMBL" id="WMV32378.1"/>
    </source>
</evidence>
<protein>
    <submittedName>
        <fullName evidence="1">Uncharacterized protein</fullName>
    </submittedName>
</protein>
<reference evidence="1" key="1">
    <citation type="submission" date="2023-08" db="EMBL/GenBank/DDBJ databases">
        <title>A de novo genome assembly of Solanum verrucosum Schlechtendal, a Mexican diploid species geographically isolated from the other diploid A-genome species in potato relatives.</title>
        <authorList>
            <person name="Hosaka K."/>
        </authorList>
    </citation>
    <scope>NUCLEOTIDE SEQUENCE</scope>
    <source>
        <tissue evidence="1">Young leaves</tissue>
    </source>
</reference>
<proteinExistence type="predicted"/>
<accession>A0AAF0TZH9</accession>
<dbReference type="Proteomes" id="UP001234989">
    <property type="component" value="Chromosome 6"/>
</dbReference>
<name>A0AAF0TZH9_SOLVR</name>
<gene>
    <name evidence="1" type="ORF">MTR67_025763</name>
</gene>
<keyword evidence="2" id="KW-1185">Reference proteome</keyword>
<evidence type="ECO:0000313" key="2">
    <source>
        <dbReference type="Proteomes" id="UP001234989"/>
    </source>
</evidence>
<sequence>MTILNASETSCRRSIWEKRSSTHYSPNECIILTDIGEPEGYDEVILDTHRDKWKEAIVEKHEFCGSVVGMKPVKSSST</sequence>